<feature type="non-terminal residue" evidence="1">
    <location>
        <position position="176"/>
    </location>
</feature>
<feature type="non-terminal residue" evidence="1">
    <location>
        <position position="1"/>
    </location>
</feature>
<gene>
    <name evidence="1" type="ORF">PGLA1383_LOCUS35729</name>
</gene>
<dbReference type="Proteomes" id="UP000654075">
    <property type="component" value="Unassembled WGS sequence"/>
</dbReference>
<dbReference type="AlphaFoldDB" id="A0A813G5E8"/>
<sequence length="176" mass="18870">ALEARRFEAPQLEPTVRRSFSPPTLPAAKQLLLALLCLITAGELTVEDVATQLNAAVATAFAGRPNLWCFSSDDDEAGQAAWLAGILEVERQGVAATVAAWQALRLPTAASAAVAALRSLASPIQDGARHLGLEVNEDTVLQALQAYRNGWLQPQEGAFDTMQRPEAPKLRAELFQ</sequence>
<accession>A0A813G5E8</accession>
<name>A0A813G5E8_POLGL</name>
<dbReference type="EMBL" id="CAJNNV010026392">
    <property type="protein sequence ID" value="CAE8618074.1"/>
    <property type="molecule type" value="Genomic_DNA"/>
</dbReference>
<comment type="caution">
    <text evidence="1">The sequence shown here is derived from an EMBL/GenBank/DDBJ whole genome shotgun (WGS) entry which is preliminary data.</text>
</comment>
<reference evidence="1" key="1">
    <citation type="submission" date="2021-02" db="EMBL/GenBank/DDBJ databases">
        <authorList>
            <person name="Dougan E. K."/>
            <person name="Rhodes N."/>
            <person name="Thang M."/>
            <person name="Chan C."/>
        </authorList>
    </citation>
    <scope>NUCLEOTIDE SEQUENCE</scope>
</reference>
<keyword evidence="2" id="KW-1185">Reference proteome</keyword>
<evidence type="ECO:0000313" key="2">
    <source>
        <dbReference type="Proteomes" id="UP000654075"/>
    </source>
</evidence>
<organism evidence="1 2">
    <name type="scientific">Polarella glacialis</name>
    <name type="common">Dinoflagellate</name>
    <dbReference type="NCBI Taxonomy" id="89957"/>
    <lineage>
        <taxon>Eukaryota</taxon>
        <taxon>Sar</taxon>
        <taxon>Alveolata</taxon>
        <taxon>Dinophyceae</taxon>
        <taxon>Suessiales</taxon>
        <taxon>Suessiaceae</taxon>
        <taxon>Polarella</taxon>
    </lineage>
</organism>
<proteinExistence type="predicted"/>
<protein>
    <submittedName>
        <fullName evidence="1">Uncharacterized protein</fullName>
    </submittedName>
</protein>
<evidence type="ECO:0000313" key="1">
    <source>
        <dbReference type="EMBL" id="CAE8618074.1"/>
    </source>
</evidence>